<dbReference type="InterPro" id="IPR050793">
    <property type="entry name" value="CMP-NeuNAc_synthase"/>
</dbReference>
<name>D0LJR8_HALO1</name>
<dbReference type="NCBIfam" id="TIGR01670">
    <property type="entry name" value="KdsC-phosphatas"/>
    <property type="match status" value="1"/>
</dbReference>
<feature type="binding site" evidence="7">
    <location>
        <position position="68"/>
    </location>
    <ligand>
        <name>substrate</name>
    </ligand>
</feature>
<dbReference type="InterPro" id="IPR036412">
    <property type="entry name" value="HAD-like_sf"/>
</dbReference>
<dbReference type="CDD" id="cd01630">
    <property type="entry name" value="HAD_KDO-like"/>
    <property type="match status" value="1"/>
</dbReference>
<dbReference type="eggNOG" id="COG1778">
    <property type="taxonomic scope" value="Bacteria"/>
</dbReference>
<accession>D0LJR8</accession>
<dbReference type="EC" id="3.1.3.45" evidence="9"/>
<dbReference type="PANTHER" id="PTHR21485:SF3">
    <property type="entry name" value="N-ACYLNEURAMINATE CYTIDYLYLTRANSFERASE"/>
    <property type="match status" value="1"/>
</dbReference>
<feature type="binding site" evidence="7">
    <location>
        <position position="24"/>
    </location>
    <ligand>
        <name>substrate</name>
    </ligand>
</feature>
<gene>
    <name evidence="9" type="ordered locus">Hoch_5950</name>
</gene>
<comment type="subunit">
    <text evidence="3">Homotetramer.</text>
</comment>
<evidence type="ECO:0000313" key="10">
    <source>
        <dbReference type="Proteomes" id="UP000001880"/>
    </source>
</evidence>
<dbReference type="Pfam" id="PF08282">
    <property type="entry name" value="Hydrolase_3"/>
    <property type="match status" value="1"/>
</dbReference>
<dbReference type="InterPro" id="IPR010023">
    <property type="entry name" value="KdsC_fam"/>
</dbReference>
<dbReference type="KEGG" id="hoh:Hoch_5950"/>
<evidence type="ECO:0000256" key="8">
    <source>
        <dbReference type="PIRSR" id="PIRSR006118-2"/>
    </source>
</evidence>
<comment type="cofactor">
    <cofactor evidence="1 8">
        <name>Mg(2+)</name>
        <dbReference type="ChEBI" id="CHEBI:18420"/>
    </cofactor>
</comment>
<proteinExistence type="inferred from homology"/>
<dbReference type="InterPro" id="IPR023214">
    <property type="entry name" value="HAD_sf"/>
</dbReference>
<reference evidence="9 10" key="1">
    <citation type="journal article" date="2010" name="Stand. Genomic Sci.">
        <title>Complete genome sequence of Haliangium ochraceum type strain (SMP-2).</title>
        <authorList>
            <consortium name="US DOE Joint Genome Institute (JGI-PGF)"/>
            <person name="Ivanova N."/>
            <person name="Daum C."/>
            <person name="Lang E."/>
            <person name="Abt B."/>
            <person name="Kopitz M."/>
            <person name="Saunders E."/>
            <person name="Lapidus A."/>
            <person name="Lucas S."/>
            <person name="Glavina Del Rio T."/>
            <person name="Nolan M."/>
            <person name="Tice H."/>
            <person name="Copeland A."/>
            <person name="Cheng J.F."/>
            <person name="Chen F."/>
            <person name="Bruce D."/>
            <person name="Goodwin L."/>
            <person name="Pitluck S."/>
            <person name="Mavromatis K."/>
            <person name="Pati A."/>
            <person name="Mikhailova N."/>
            <person name="Chen A."/>
            <person name="Palaniappan K."/>
            <person name="Land M."/>
            <person name="Hauser L."/>
            <person name="Chang Y.J."/>
            <person name="Jeffries C.D."/>
            <person name="Detter J.C."/>
            <person name="Brettin T."/>
            <person name="Rohde M."/>
            <person name="Goker M."/>
            <person name="Bristow J."/>
            <person name="Markowitz V."/>
            <person name="Eisen J.A."/>
            <person name="Hugenholtz P."/>
            <person name="Kyrpides N.C."/>
            <person name="Klenk H.P."/>
        </authorList>
    </citation>
    <scope>NUCLEOTIDE SEQUENCE [LARGE SCALE GENOMIC DNA]</scope>
    <source>
        <strain evidence="10">DSM 14365 / CIP 107738 / JCM 11303 / AJ 13395 / SMP-2</strain>
    </source>
</reference>
<dbReference type="SUPFAM" id="SSF56784">
    <property type="entry name" value="HAD-like"/>
    <property type="match status" value="1"/>
</dbReference>
<dbReference type="NCBIfam" id="TIGR01662">
    <property type="entry name" value="HAD-SF-IIIA"/>
    <property type="match status" value="1"/>
</dbReference>
<evidence type="ECO:0000256" key="3">
    <source>
        <dbReference type="ARBA" id="ARBA00011881"/>
    </source>
</evidence>
<evidence type="ECO:0000313" key="9">
    <source>
        <dbReference type="EMBL" id="ACY18425.1"/>
    </source>
</evidence>
<dbReference type="InterPro" id="IPR006549">
    <property type="entry name" value="HAD-SF_hydro_IIIA"/>
</dbReference>
<dbReference type="RefSeq" id="WP_012831017.1">
    <property type="nucleotide sequence ID" value="NC_013440.1"/>
</dbReference>
<dbReference type="SFLD" id="SFLDG01138">
    <property type="entry name" value="C1.6.2:_Deoxy-d-mannose-octulo"/>
    <property type="match status" value="1"/>
</dbReference>
<dbReference type="GO" id="GO:0008781">
    <property type="term" value="F:N-acylneuraminate cytidylyltransferase activity"/>
    <property type="evidence" value="ECO:0007669"/>
    <property type="project" value="TreeGrafter"/>
</dbReference>
<organism evidence="9 10">
    <name type="scientific">Haliangium ochraceum (strain DSM 14365 / JCM 11303 / SMP-2)</name>
    <dbReference type="NCBI Taxonomy" id="502025"/>
    <lineage>
        <taxon>Bacteria</taxon>
        <taxon>Pseudomonadati</taxon>
        <taxon>Myxococcota</taxon>
        <taxon>Polyangia</taxon>
        <taxon>Haliangiales</taxon>
        <taxon>Kofleriaceae</taxon>
        <taxon>Haliangium</taxon>
    </lineage>
</organism>
<dbReference type="GO" id="GO:0019143">
    <property type="term" value="F:3-deoxy-manno-octulosonate-8-phosphatase activity"/>
    <property type="evidence" value="ECO:0007669"/>
    <property type="project" value="UniProtKB-EC"/>
</dbReference>
<dbReference type="AlphaFoldDB" id="D0LJR8"/>
<comment type="similarity">
    <text evidence="2">Belongs to the KdsC family.</text>
</comment>
<keyword evidence="4 8" id="KW-0479">Metal-binding</keyword>
<dbReference type="PANTHER" id="PTHR21485">
    <property type="entry name" value="HAD SUPERFAMILY MEMBERS CMAS AND KDSC"/>
    <property type="match status" value="1"/>
</dbReference>
<dbReference type="GO" id="GO:0046872">
    <property type="term" value="F:metal ion binding"/>
    <property type="evidence" value="ECO:0007669"/>
    <property type="project" value="UniProtKB-KW"/>
</dbReference>
<dbReference type="Proteomes" id="UP000001880">
    <property type="component" value="Chromosome"/>
</dbReference>
<dbReference type="Gene3D" id="3.40.50.1000">
    <property type="entry name" value="HAD superfamily/HAD-like"/>
    <property type="match status" value="1"/>
</dbReference>
<dbReference type="SFLD" id="SFLDG01136">
    <property type="entry name" value="C1.6:_Phosphoserine_Phosphatas"/>
    <property type="match status" value="1"/>
</dbReference>
<keyword evidence="5 9" id="KW-0378">Hydrolase</keyword>
<keyword evidence="10" id="KW-1185">Reference proteome</keyword>
<dbReference type="STRING" id="502025.Hoch_5950"/>
<dbReference type="SFLD" id="SFLDS00003">
    <property type="entry name" value="Haloacid_Dehalogenase"/>
    <property type="match status" value="1"/>
</dbReference>
<evidence type="ECO:0000256" key="6">
    <source>
        <dbReference type="ARBA" id="ARBA00022842"/>
    </source>
</evidence>
<feature type="binding site" evidence="7">
    <location>
        <position position="76"/>
    </location>
    <ligand>
        <name>substrate</name>
    </ligand>
</feature>
<dbReference type="HOGENOM" id="CLU_106694_0_1_7"/>
<evidence type="ECO:0000256" key="4">
    <source>
        <dbReference type="ARBA" id="ARBA00022723"/>
    </source>
</evidence>
<dbReference type="EMBL" id="CP001804">
    <property type="protein sequence ID" value="ACY18425.1"/>
    <property type="molecule type" value="Genomic_DNA"/>
</dbReference>
<protein>
    <submittedName>
        <fullName evidence="9">3-deoxy-D-manno-octulosonate 8-phosphate phosphatase, YrbI family</fullName>
        <ecNumber evidence="9">3.1.3.45</ecNumber>
    </submittedName>
</protein>
<dbReference type="FunFam" id="3.40.50.1000:FF:000029">
    <property type="entry name" value="3-deoxy-D-manno-octulosonate 8-phosphate phosphatase KdsC"/>
    <property type="match status" value="1"/>
</dbReference>
<evidence type="ECO:0000256" key="7">
    <source>
        <dbReference type="PIRSR" id="PIRSR006118-1"/>
    </source>
</evidence>
<feature type="binding site" evidence="8">
    <location>
        <position position="115"/>
    </location>
    <ligand>
        <name>Mg(2+)</name>
        <dbReference type="ChEBI" id="CHEBI:18420"/>
    </ligand>
</feature>
<evidence type="ECO:0000256" key="5">
    <source>
        <dbReference type="ARBA" id="ARBA00022801"/>
    </source>
</evidence>
<dbReference type="PIRSF" id="PIRSF006118">
    <property type="entry name" value="KDO8-P_Ptase"/>
    <property type="match status" value="1"/>
</dbReference>
<sequence>MRAALSDELRAKLAGIELLVMDVDGVLTDGTLCYGEDGEQLKNFHVHDGLGLRLLRNQGIHVAVITARESAPLVSRMRDLGVEHVSFGTSRKGIALESLASKLGLDMARIAFVGDDLMDIPALRRAGLAITVNNGHPLVRELVDWVTETPGGHGAVREIADALLDARGALRSACEQLLTEIDPGGPGLP</sequence>
<feature type="binding site" evidence="7">
    <location>
        <position position="92"/>
    </location>
    <ligand>
        <name>substrate</name>
    </ligand>
</feature>
<feature type="binding site" evidence="8">
    <location>
        <position position="22"/>
    </location>
    <ligand>
        <name>Mg(2+)</name>
        <dbReference type="ChEBI" id="CHEBI:18420"/>
    </ligand>
</feature>
<keyword evidence="6 8" id="KW-0460">Magnesium</keyword>
<evidence type="ECO:0000256" key="1">
    <source>
        <dbReference type="ARBA" id="ARBA00001946"/>
    </source>
</evidence>
<evidence type="ECO:0000256" key="2">
    <source>
        <dbReference type="ARBA" id="ARBA00005893"/>
    </source>
</evidence>
<feature type="binding site" evidence="7">
    <location>
        <position position="53"/>
    </location>
    <ligand>
        <name>substrate</name>
    </ligand>
</feature>